<feature type="transmembrane region" description="Helical" evidence="1">
    <location>
        <begin position="399"/>
        <end position="418"/>
    </location>
</feature>
<dbReference type="EMBL" id="JARJCW010000011">
    <property type="protein sequence ID" value="KAJ7219487.1"/>
    <property type="molecule type" value="Genomic_DNA"/>
</dbReference>
<organism evidence="2 3">
    <name type="scientific">Mycena pura</name>
    <dbReference type="NCBI Taxonomy" id="153505"/>
    <lineage>
        <taxon>Eukaryota</taxon>
        <taxon>Fungi</taxon>
        <taxon>Dikarya</taxon>
        <taxon>Basidiomycota</taxon>
        <taxon>Agaricomycotina</taxon>
        <taxon>Agaricomycetes</taxon>
        <taxon>Agaricomycetidae</taxon>
        <taxon>Agaricales</taxon>
        <taxon>Marasmiineae</taxon>
        <taxon>Mycenaceae</taxon>
        <taxon>Mycena</taxon>
    </lineage>
</organism>
<dbReference type="PANTHER" id="PTHR13304">
    <property type="entry name" value="GLYCOSYLPHOSPHATIDYLINOSITOL ANCHOR ATTACHMENT 1 PROTEIN"/>
    <property type="match status" value="1"/>
</dbReference>
<feature type="transmembrane region" description="Helical" evidence="1">
    <location>
        <begin position="487"/>
        <end position="506"/>
    </location>
</feature>
<dbReference type="InterPro" id="IPR007246">
    <property type="entry name" value="Gaa1"/>
</dbReference>
<sequence length="624" mass="68926">MDRIFARLRAPGDPNLARLQRRHAIVAALTSRIHLIKLSLFLVGYLWMAALPLPRLGRGTYIDENALQPGQVNTYWNWGDVANADRYLGQLEGLRDTNSTSQQRANVLMTEFMKIGISASTQKYKFSSSTGSIEGTNVYGILSSPRTSGTEAMVISASWISRTGEGNGTLNLRGVSTVLALANFLKRYSLWAKDIVFVISDNYVDGMQAWLTAYHGATQSNLQADELELTSGVIWTALNIDYPGHSFSHLGIFHEGINGRLPNQDLLNSFQFISKWTGGVPVLVYDHLESSQLEIPSWIPHALHEEIRAYEYRSKNVLRHIGYQARGRGSGVHGLFHQFRIDAFTMFGIPATGPHGFYAIGRIMESTLRTTNNLLERLHASFFFYILTAPERFLKIGSFLPSAVLISVAMMFGGLKIWSDAAWIPNSAAADPEKKDGSGPDGRRERWIQRNRPVIHVLGIILSTHVLGAILFSTLTNSWFINNQTIGSAWTFIVVSAIPLTALLVPSQDGRTMAPTSLLLKALNLCLASTVISITTVVNFSLAASLAIVLGIPLSISSPSRNLLMRLSKYGAYIALSLGWLFACEEVRKALWDWEILGVWFAPFVCIVFAPLVLQAGIVCLLPV</sequence>
<proteinExistence type="predicted"/>
<protein>
    <submittedName>
        <fullName evidence="2">Gaa1-like protein</fullName>
    </submittedName>
</protein>
<evidence type="ECO:0000313" key="3">
    <source>
        <dbReference type="Proteomes" id="UP001219525"/>
    </source>
</evidence>
<gene>
    <name evidence="2" type="ORF">GGX14DRAFT_695607</name>
</gene>
<dbReference type="AlphaFoldDB" id="A0AAD6VQ47"/>
<keyword evidence="1" id="KW-0472">Membrane</keyword>
<dbReference type="Proteomes" id="UP001219525">
    <property type="component" value="Unassembled WGS sequence"/>
</dbReference>
<comment type="caution">
    <text evidence="2">The sequence shown here is derived from an EMBL/GenBank/DDBJ whole genome shotgun (WGS) entry which is preliminary data.</text>
</comment>
<dbReference type="Gene3D" id="3.40.630.10">
    <property type="entry name" value="Zn peptidases"/>
    <property type="match status" value="1"/>
</dbReference>
<feature type="transmembrane region" description="Helical" evidence="1">
    <location>
        <begin position="570"/>
        <end position="588"/>
    </location>
</feature>
<evidence type="ECO:0000313" key="2">
    <source>
        <dbReference type="EMBL" id="KAJ7219487.1"/>
    </source>
</evidence>
<accession>A0AAD6VQ47</accession>
<dbReference type="GO" id="GO:0016255">
    <property type="term" value="P:attachment of GPI anchor to protein"/>
    <property type="evidence" value="ECO:0007669"/>
    <property type="project" value="TreeGrafter"/>
</dbReference>
<dbReference type="PANTHER" id="PTHR13304:SF0">
    <property type="entry name" value="GLYCOSYLPHOSPHATIDYLINOSITOL ANCHOR ATTACHMENT 1 PROTEIN"/>
    <property type="match status" value="1"/>
</dbReference>
<feature type="transmembrane region" description="Helical" evidence="1">
    <location>
        <begin position="453"/>
        <end position="475"/>
    </location>
</feature>
<dbReference type="Pfam" id="PF04114">
    <property type="entry name" value="Gaa1"/>
    <property type="match status" value="1"/>
</dbReference>
<reference evidence="2" key="1">
    <citation type="submission" date="2023-03" db="EMBL/GenBank/DDBJ databases">
        <title>Massive genome expansion in bonnet fungi (Mycena s.s.) driven by repeated elements and novel gene families across ecological guilds.</title>
        <authorList>
            <consortium name="Lawrence Berkeley National Laboratory"/>
            <person name="Harder C.B."/>
            <person name="Miyauchi S."/>
            <person name="Viragh M."/>
            <person name="Kuo A."/>
            <person name="Thoen E."/>
            <person name="Andreopoulos B."/>
            <person name="Lu D."/>
            <person name="Skrede I."/>
            <person name="Drula E."/>
            <person name="Henrissat B."/>
            <person name="Morin E."/>
            <person name="Kohler A."/>
            <person name="Barry K."/>
            <person name="LaButti K."/>
            <person name="Morin E."/>
            <person name="Salamov A."/>
            <person name="Lipzen A."/>
            <person name="Mereny Z."/>
            <person name="Hegedus B."/>
            <person name="Baldrian P."/>
            <person name="Stursova M."/>
            <person name="Weitz H."/>
            <person name="Taylor A."/>
            <person name="Grigoriev I.V."/>
            <person name="Nagy L.G."/>
            <person name="Martin F."/>
            <person name="Kauserud H."/>
        </authorList>
    </citation>
    <scope>NUCLEOTIDE SEQUENCE</scope>
    <source>
        <strain evidence="2">9144</strain>
    </source>
</reference>
<dbReference type="GO" id="GO:0042765">
    <property type="term" value="C:GPI-anchor transamidase complex"/>
    <property type="evidence" value="ECO:0007669"/>
    <property type="project" value="InterPro"/>
</dbReference>
<name>A0AAD6VQ47_9AGAR</name>
<keyword evidence="3" id="KW-1185">Reference proteome</keyword>
<feature type="transmembrane region" description="Helical" evidence="1">
    <location>
        <begin position="600"/>
        <end position="622"/>
    </location>
</feature>
<keyword evidence="1" id="KW-0812">Transmembrane</keyword>
<feature type="transmembrane region" description="Helical" evidence="1">
    <location>
        <begin position="24"/>
        <end position="48"/>
    </location>
</feature>
<keyword evidence="1" id="KW-1133">Transmembrane helix</keyword>
<evidence type="ECO:0000256" key="1">
    <source>
        <dbReference type="SAM" id="Phobius"/>
    </source>
</evidence>